<name>A0A0A8Z4J5_ARUDO</name>
<reference evidence="1" key="1">
    <citation type="submission" date="2014-09" db="EMBL/GenBank/DDBJ databases">
        <authorList>
            <person name="Magalhaes I.L.F."/>
            <person name="Oliveira U."/>
            <person name="Santos F.R."/>
            <person name="Vidigal T.H.D.A."/>
            <person name="Brescovit A.D."/>
            <person name="Santos A.J."/>
        </authorList>
    </citation>
    <scope>NUCLEOTIDE SEQUENCE</scope>
    <source>
        <tissue evidence="1">Shoot tissue taken approximately 20 cm above the soil surface</tissue>
    </source>
</reference>
<accession>A0A0A8Z4J5</accession>
<proteinExistence type="predicted"/>
<sequence>MPVLRVIASGRISKQDVKKLDKFVRYLLLMRDRSVLDVCDVKFCAFDHRSDDPQVNLLI</sequence>
<organism evidence="1">
    <name type="scientific">Arundo donax</name>
    <name type="common">Giant reed</name>
    <name type="synonym">Donax arundinaceus</name>
    <dbReference type="NCBI Taxonomy" id="35708"/>
    <lineage>
        <taxon>Eukaryota</taxon>
        <taxon>Viridiplantae</taxon>
        <taxon>Streptophyta</taxon>
        <taxon>Embryophyta</taxon>
        <taxon>Tracheophyta</taxon>
        <taxon>Spermatophyta</taxon>
        <taxon>Magnoliopsida</taxon>
        <taxon>Liliopsida</taxon>
        <taxon>Poales</taxon>
        <taxon>Poaceae</taxon>
        <taxon>PACMAD clade</taxon>
        <taxon>Arundinoideae</taxon>
        <taxon>Arundineae</taxon>
        <taxon>Arundo</taxon>
    </lineage>
</organism>
<protein>
    <submittedName>
        <fullName evidence="1">Uncharacterized protein</fullName>
    </submittedName>
</protein>
<dbReference type="AlphaFoldDB" id="A0A0A8Z4J5"/>
<dbReference type="EMBL" id="GBRH01265307">
    <property type="protein sequence ID" value="JAD32588.1"/>
    <property type="molecule type" value="Transcribed_RNA"/>
</dbReference>
<evidence type="ECO:0000313" key="1">
    <source>
        <dbReference type="EMBL" id="JAD32588.1"/>
    </source>
</evidence>
<reference evidence="1" key="2">
    <citation type="journal article" date="2015" name="Data Brief">
        <title>Shoot transcriptome of the giant reed, Arundo donax.</title>
        <authorList>
            <person name="Barrero R.A."/>
            <person name="Guerrero F.D."/>
            <person name="Moolhuijzen P."/>
            <person name="Goolsby J.A."/>
            <person name="Tidwell J."/>
            <person name="Bellgard S.E."/>
            <person name="Bellgard M.I."/>
        </authorList>
    </citation>
    <scope>NUCLEOTIDE SEQUENCE</scope>
    <source>
        <tissue evidence="1">Shoot tissue taken approximately 20 cm above the soil surface</tissue>
    </source>
</reference>